<proteinExistence type="inferred from homology"/>
<reference evidence="3 4" key="1">
    <citation type="submission" date="2020-08" db="EMBL/GenBank/DDBJ databases">
        <title>Genome public.</title>
        <authorList>
            <person name="Liu C."/>
            <person name="Sun Q."/>
        </authorList>
    </citation>
    <scope>NUCLEOTIDE SEQUENCE [LARGE SCALE GENOMIC DNA]</scope>
    <source>
        <strain evidence="3 4">BX4</strain>
    </source>
</reference>
<comment type="similarity">
    <text evidence="1">Belongs to the glycosyl hydrolase 25 family.</text>
</comment>
<dbReference type="PROSITE" id="PS51904">
    <property type="entry name" value="GLYCOSYL_HYDROL_F25_2"/>
    <property type="match status" value="1"/>
</dbReference>
<evidence type="ECO:0008006" key="5">
    <source>
        <dbReference type="Google" id="ProtNLM"/>
    </source>
</evidence>
<organism evidence="3 4">
    <name type="scientific">Eubacterium segne</name>
    <dbReference type="NCBI Taxonomy" id="2763045"/>
    <lineage>
        <taxon>Bacteria</taxon>
        <taxon>Bacillati</taxon>
        <taxon>Bacillota</taxon>
        <taxon>Clostridia</taxon>
        <taxon>Eubacteriales</taxon>
        <taxon>Eubacteriaceae</taxon>
        <taxon>Eubacterium</taxon>
    </lineage>
</organism>
<dbReference type="Gene3D" id="3.20.20.80">
    <property type="entry name" value="Glycosidases"/>
    <property type="match status" value="1"/>
</dbReference>
<dbReference type="Proteomes" id="UP000597877">
    <property type="component" value="Unassembled WGS sequence"/>
</dbReference>
<keyword evidence="2" id="KW-0732">Signal</keyword>
<dbReference type="InterPro" id="IPR017853">
    <property type="entry name" value="GH"/>
</dbReference>
<dbReference type="PANTHER" id="PTHR34135">
    <property type="entry name" value="LYSOZYME"/>
    <property type="match status" value="1"/>
</dbReference>
<protein>
    <recommendedName>
        <fullName evidence="5">Glycosyl hydrolase family 25</fullName>
    </recommendedName>
</protein>
<name>A0ABR7F4B5_9FIRM</name>
<evidence type="ECO:0000256" key="2">
    <source>
        <dbReference type="SAM" id="SignalP"/>
    </source>
</evidence>
<gene>
    <name evidence="3" type="ORF">H8S00_10725</name>
</gene>
<sequence length="416" mass="48004">MKKKKIKMTAFVLLLAGMCFMGLKTDKSDVYAASNKVSITKIYNSKVGNKVLWKSKTKYSGYAVYRSVNGGKYRKVDYVKSKKYTDTNIETGKTYKYRVKPYKLNKKKKKVYSSYSNKSKSLKALPYAVQTASAISMDDYNLLTWKISDTASGYNIYRKNSNNKWELLTSNNAYDYGLYDDYDIVKGKKYTYRIKAYEIVNGVTYESLPLTLTKKAQIKGIDVSHHNGVIDWSKVKQSGVTFAMIRLGYGTTKGGTIDRQLDYNYNQAKKNGIKIGFYLYSYADNVAEAKKEAIFTEKLLKKYNDFDYPVAFDFENTYRNKAKYKSSNTKIITTYCDYLEERGYDTCIYSYLSFFKNSVDYNKVSKYGLWLARWTFNPSKYEDYGLPNVEMWQYSDNGRVNGIGGAVDLNINIIAR</sequence>
<dbReference type="Pfam" id="PF01183">
    <property type="entry name" value="Glyco_hydro_25"/>
    <property type="match status" value="1"/>
</dbReference>
<evidence type="ECO:0000313" key="3">
    <source>
        <dbReference type="EMBL" id="MBC5668452.1"/>
    </source>
</evidence>
<feature type="signal peptide" evidence="2">
    <location>
        <begin position="1"/>
        <end position="21"/>
    </location>
</feature>
<comment type="caution">
    <text evidence="3">The sequence shown here is derived from an EMBL/GenBank/DDBJ whole genome shotgun (WGS) entry which is preliminary data.</text>
</comment>
<dbReference type="CDD" id="cd06414">
    <property type="entry name" value="GH25_LytC-like"/>
    <property type="match status" value="1"/>
</dbReference>
<dbReference type="RefSeq" id="WP_158576815.1">
    <property type="nucleotide sequence ID" value="NZ_JACOOZ010000008.1"/>
</dbReference>
<dbReference type="Gene3D" id="2.60.40.10">
    <property type="entry name" value="Immunoglobulins"/>
    <property type="match status" value="2"/>
</dbReference>
<dbReference type="InterPro" id="IPR013783">
    <property type="entry name" value="Ig-like_fold"/>
</dbReference>
<dbReference type="InterPro" id="IPR002053">
    <property type="entry name" value="Glyco_hydro_25"/>
</dbReference>
<accession>A0ABR7F4B5</accession>
<evidence type="ECO:0000313" key="4">
    <source>
        <dbReference type="Proteomes" id="UP000597877"/>
    </source>
</evidence>
<dbReference type="PANTHER" id="PTHR34135:SF2">
    <property type="entry name" value="LYSOZYME"/>
    <property type="match status" value="1"/>
</dbReference>
<dbReference type="SUPFAM" id="SSF51445">
    <property type="entry name" value="(Trans)glycosidases"/>
    <property type="match status" value="1"/>
</dbReference>
<evidence type="ECO:0000256" key="1">
    <source>
        <dbReference type="ARBA" id="ARBA00010646"/>
    </source>
</evidence>
<feature type="chain" id="PRO_5046074754" description="Glycosyl hydrolase family 25" evidence="2">
    <location>
        <begin position="22"/>
        <end position="416"/>
    </location>
</feature>
<keyword evidence="4" id="KW-1185">Reference proteome</keyword>
<dbReference type="EMBL" id="JACOOZ010000008">
    <property type="protein sequence ID" value="MBC5668452.1"/>
    <property type="molecule type" value="Genomic_DNA"/>
</dbReference>